<dbReference type="Pfam" id="PF06985">
    <property type="entry name" value="HET"/>
    <property type="match status" value="1"/>
</dbReference>
<name>A0AA39ZCI3_9PEZI</name>
<protein>
    <submittedName>
        <fullName evidence="2">Heterokaryon incompatibility protein-domain-containing protein</fullName>
    </submittedName>
</protein>
<dbReference type="PANTHER" id="PTHR33112:SF13">
    <property type="entry name" value="HETEROKARYON INCOMPATIBILITY DOMAIN-CONTAINING PROTEIN"/>
    <property type="match status" value="1"/>
</dbReference>
<dbReference type="Proteomes" id="UP001174997">
    <property type="component" value="Unassembled WGS sequence"/>
</dbReference>
<organism evidence="2 3">
    <name type="scientific">Cercophora samala</name>
    <dbReference type="NCBI Taxonomy" id="330535"/>
    <lineage>
        <taxon>Eukaryota</taxon>
        <taxon>Fungi</taxon>
        <taxon>Dikarya</taxon>
        <taxon>Ascomycota</taxon>
        <taxon>Pezizomycotina</taxon>
        <taxon>Sordariomycetes</taxon>
        <taxon>Sordariomycetidae</taxon>
        <taxon>Sordariales</taxon>
        <taxon>Lasiosphaeriaceae</taxon>
        <taxon>Cercophora</taxon>
    </lineage>
</organism>
<sequence>MITTTVIPVDQVIALEAGANNAHRINIFDTNSTAKCLLDCLTVKSKYDLASHRAINGEQKREKRRGFVAFEKDNIQAQRQALEPSERMPNSALKIRRNPFTLNGLEASSKNGCRCCQFIFALLDGLFSARLHSHRHSVELQWVGYSFQLQVQSKVTGQSWMFHFFSPVGAPSIIQGMHSAKLLNGDTSSTLSLGRAQGWIQNCVTSHQYCGEGRNVPLPKRVLDLETLVDSQGRHGIKLLDTDGKQGTYVCLSHCWGKDPMPIRTTMATLNDHAQFIPYSSLPRTFQDAIEMTRRLGLRYLWIDSLCIIQDSALDWQIESSKMADVYQNSYITIAAVSSSDFRGGCFSSDKTGDLCMELRENEKTNLVAVRECKGTGQLRTQEDTYKAFPLFSRAWVYQERMLSRRVLYCNQNELQLECREGLVCECGNHFLAPHPHPKTQASRGLREFKKQYAEAFKRYGVRGQYSPDDLCRHWQRTVVQYSWLQLTQMSDKLPALSGCARDIGRLTGDAYLAGLWRANIAEGMLWTVNPPVEYPRPATWRAPSWSWASVDVVSGIEYTFALRTRFRQDFQAKIESAECSLSGADVTGEVSAGYIRVRSRLCPAYLRRLCRLCATGNKAKYSIEHENRRGRPLKDSEPCRFEEKGLDGLEGADLKLFPDFKYDDRIDFAFFSAEGGRACKLAPISLLHLYDGQSFESPVVTDYFLVLRPASVKAKPGSDIFERTALATISFESWTRRDAWFDNVYHKLLTQETVIEII</sequence>
<evidence type="ECO:0000259" key="1">
    <source>
        <dbReference type="Pfam" id="PF06985"/>
    </source>
</evidence>
<dbReference type="EMBL" id="JAULSY010000057">
    <property type="protein sequence ID" value="KAK0668409.1"/>
    <property type="molecule type" value="Genomic_DNA"/>
</dbReference>
<proteinExistence type="predicted"/>
<gene>
    <name evidence="2" type="ORF">QBC41DRAFT_393873</name>
</gene>
<accession>A0AA39ZCI3</accession>
<dbReference type="AlphaFoldDB" id="A0AA39ZCI3"/>
<keyword evidence="3" id="KW-1185">Reference proteome</keyword>
<dbReference type="InterPro" id="IPR010730">
    <property type="entry name" value="HET"/>
</dbReference>
<reference evidence="2" key="1">
    <citation type="submission" date="2023-06" db="EMBL/GenBank/DDBJ databases">
        <title>Genome-scale phylogeny and comparative genomics of the fungal order Sordariales.</title>
        <authorList>
            <consortium name="Lawrence Berkeley National Laboratory"/>
            <person name="Hensen N."/>
            <person name="Bonometti L."/>
            <person name="Westerberg I."/>
            <person name="Brannstrom I.O."/>
            <person name="Guillou S."/>
            <person name="Cros-Aarteil S."/>
            <person name="Calhoun S."/>
            <person name="Haridas S."/>
            <person name="Kuo A."/>
            <person name="Mondo S."/>
            <person name="Pangilinan J."/>
            <person name="Riley R."/>
            <person name="Labutti K."/>
            <person name="Andreopoulos B."/>
            <person name="Lipzen A."/>
            <person name="Chen C."/>
            <person name="Yanf M."/>
            <person name="Daum C."/>
            <person name="Ng V."/>
            <person name="Clum A."/>
            <person name="Steindorff A."/>
            <person name="Ohm R."/>
            <person name="Martin F."/>
            <person name="Silar P."/>
            <person name="Natvig D."/>
            <person name="Lalanne C."/>
            <person name="Gautier V."/>
            <person name="Ament-Velasquez S.L."/>
            <person name="Kruys A."/>
            <person name="Hutchinson M.I."/>
            <person name="Powell A.J."/>
            <person name="Barry K."/>
            <person name="Miller A.N."/>
            <person name="Grigoriev I.V."/>
            <person name="Debuchy R."/>
            <person name="Gladieux P."/>
            <person name="Thoren M.H."/>
            <person name="Johannesson H."/>
        </authorList>
    </citation>
    <scope>NUCLEOTIDE SEQUENCE</scope>
    <source>
        <strain evidence="2">CBS 307.81</strain>
    </source>
</reference>
<feature type="domain" description="Heterokaryon incompatibility" evidence="1">
    <location>
        <begin position="249"/>
        <end position="400"/>
    </location>
</feature>
<evidence type="ECO:0000313" key="3">
    <source>
        <dbReference type="Proteomes" id="UP001174997"/>
    </source>
</evidence>
<comment type="caution">
    <text evidence="2">The sequence shown here is derived from an EMBL/GenBank/DDBJ whole genome shotgun (WGS) entry which is preliminary data.</text>
</comment>
<dbReference type="PANTHER" id="PTHR33112">
    <property type="entry name" value="DOMAIN PROTEIN, PUTATIVE-RELATED"/>
    <property type="match status" value="1"/>
</dbReference>
<evidence type="ECO:0000313" key="2">
    <source>
        <dbReference type="EMBL" id="KAK0668409.1"/>
    </source>
</evidence>